<sequence length="207" mass="23587">MEFVEGKACYSVVDFEKRNDYMMQFSDCQKLQRLGRTLLRTLSVLDSWLILLYSILSSRNDKAVLDTSSAMKKSLELNHSMAEQTSKDSEILKLVGIIATIYLPACNISYCRYIAGCLHDGEVKIGMARQKSRRSMMKGALHKVKSDLSEFVSRLLEWRRSFEMHKEHGPIVRINGEELHVIDPFFCSTIYAGGGRRINKHEATVAS</sequence>
<dbReference type="EMBL" id="JAULSN010000009">
    <property type="protein sequence ID" value="KAK3364761.1"/>
    <property type="molecule type" value="Genomic_DNA"/>
</dbReference>
<evidence type="ECO:0000313" key="1">
    <source>
        <dbReference type="EMBL" id="KAK3364761.1"/>
    </source>
</evidence>
<proteinExistence type="predicted"/>
<gene>
    <name evidence="1" type="ORF">B0T24DRAFT_683399</name>
</gene>
<dbReference type="AlphaFoldDB" id="A0AAE0JUP5"/>
<evidence type="ECO:0000313" key="2">
    <source>
        <dbReference type="Proteomes" id="UP001287356"/>
    </source>
</evidence>
<organism evidence="1 2">
    <name type="scientific">Lasiosphaeria ovina</name>
    <dbReference type="NCBI Taxonomy" id="92902"/>
    <lineage>
        <taxon>Eukaryota</taxon>
        <taxon>Fungi</taxon>
        <taxon>Dikarya</taxon>
        <taxon>Ascomycota</taxon>
        <taxon>Pezizomycotina</taxon>
        <taxon>Sordariomycetes</taxon>
        <taxon>Sordariomycetidae</taxon>
        <taxon>Sordariales</taxon>
        <taxon>Lasiosphaeriaceae</taxon>
        <taxon>Lasiosphaeria</taxon>
    </lineage>
</organism>
<comment type="caution">
    <text evidence="1">The sequence shown here is derived from an EMBL/GenBank/DDBJ whole genome shotgun (WGS) entry which is preliminary data.</text>
</comment>
<protein>
    <submittedName>
        <fullName evidence="1">Uncharacterized protein</fullName>
    </submittedName>
</protein>
<keyword evidence="2" id="KW-1185">Reference proteome</keyword>
<accession>A0AAE0JUP5</accession>
<dbReference type="Proteomes" id="UP001287356">
    <property type="component" value="Unassembled WGS sequence"/>
</dbReference>
<reference evidence="1" key="1">
    <citation type="journal article" date="2023" name="Mol. Phylogenet. Evol.">
        <title>Genome-scale phylogeny and comparative genomics of the fungal order Sordariales.</title>
        <authorList>
            <person name="Hensen N."/>
            <person name="Bonometti L."/>
            <person name="Westerberg I."/>
            <person name="Brannstrom I.O."/>
            <person name="Guillou S."/>
            <person name="Cros-Aarteil S."/>
            <person name="Calhoun S."/>
            <person name="Haridas S."/>
            <person name="Kuo A."/>
            <person name="Mondo S."/>
            <person name="Pangilinan J."/>
            <person name="Riley R."/>
            <person name="LaButti K."/>
            <person name="Andreopoulos B."/>
            <person name="Lipzen A."/>
            <person name="Chen C."/>
            <person name="Yan M."/>
            <person name="Daum C."/>
            <person name="Ng V."/>
            <person name="Clum A."/>
            <person name="Steindorff A."/>
            <person name="Ohm R.A."/>
            <person name="Martin F."/>
            <person name="Silar P."/>
            <person name="Natvig D.O."/>
            <person name="Lalanne C."/>
            <person name="Gautier V."/>
            <person name="Ament-Velasquez S.L."/>
            <person name="Kruys A."/>
            <person name="Hutchinson M.I."/>
            <person name="Powell A.J."/>
            <person name="Barry K."/>
            <person name="Miller A.N."/>
            <person name="Grigoriev I.V."/>
            <person name="Debuchy R."/>
            <person name="Gladieux P."/>
            <person name="Hiltunen Thoren M."/>
            <person name="Johannesson H."/>
        </authorList>
    </citation>
    <scope>NUCLEOTIDE SEQUENCE</scope>
    <source>
        <strain evidence="1">CBS 958.72</strain>
    </source>
</reference>
<reference evidence="1" key="2">
    <citation type="submission" date="2023-06" db="EMBL/GenBank/DDBJ databases">
        <authorList>
            <consortium name="Lawrence Berkeley National Laboratory"/>
            <person name="Haridas S."/>
            <person name="Hensen N."/>
            <person name="Bonometti L."/>
            <person name="Westerberg I."/>
            <person name="Brannstrom I.O."/>
            <person name="Guillou S."/>
            <person name="Cros-Aarteil S."/>
            <person name="Calhoun S."/>
            <person name="Kuo A."/>
            <person name="Mondo S."/>
            <person name="Pangilinan J."/>
            <person name="Riley R."/>
            <person name="Labutti K."/>
            <person name="Andreopoulos B."/>
            <person name="Lipzen A."/>
            <person name="Chen C."/>
            <person name="Yanf M."/>
            <person name="Daum C."/>
            <person name="Ng V."/>
            <person name="Clum A."/>
            <person name="Steindorff A."/>
            <person name="Ohm R."/>
            <person name="Martin F."/>
            <person name="Silar P."/>
            <person name="Natvig D."/>
            <person name="Lalanne C."/>
            <person name="Gautier V."/>
            <person name="Ament-Velasquez S.L."/>
            <person name="Kruys A."/>
            <person name="Hutchinson M.I."/>
            <person name="Powell A.J."/>
            <person name="Barry K."/>
            <person name="Miller A.N."/>
            <person name="Grigoriev I.V."/>
            <person name="Debuchy R."/>
            <person name="Gladieux P."/>
            <person name="Thoren M.H."/>
            <person name="Johannesson H."/>
        </authorList>
    </citation>
    <scope>NUCLEOTIDE SEQUENCE</scope>
    <source>
        <strain evidence="1">CBS 958.72</strain>
    </source>
</reference>
<name>A0AAE0JUP5_9PEZI</name>